<dbReference type="InterPro" id="IPR010259">
    <property type="entry name" value="S8pro/Inhibitor_I9"/>
</dbReference>
<dbReference type="GO" id="GO:0006508">
    <property type="term" value="P:proteolysis"/>
    <property type="evidence" value="ECO:0007669"/>
    <property type="project" value="UniProtKB-KW"/>
</dbReference>
<keyword evidence="14" id="KW-1185">Reference proteome</keyword>
<dbReference type="InterPro" id="IPR041469">
    <property type="entry name" value="Subtilisin-like_FN3"/>
</dbReference>
<dbReference type="InterPro" id="IPR045051">
    <property type="entry name" value="SBT"/>
</dbReference>
<feature type="compositionally biased region" description="Low complexity" evidence="8">
    <location>
        <begin position="31"/>
        <end position="47"/>
    </location>
</feature>
<feature type="active site" description="Charge relay system" evidence="6 7">
    <location>
        <position position="270"/>
    </location>
</feature>
<dbReference type="InterPro" id="IPR036852">
    <property type="entry name" value="Peptidase_S8/S53_dom_sf"/>
</dbReference>
<feature type="domain" description="Subtilisin-like protease fibronectin type-III" evidence="12">
    <location>
        <begin position="730"/>
        <end position="829"/>
    </location>
</feature>
<dbReference type="PANTHER" id="PTHR10795">
    <property type="entry name" value="PROPROTEIN CONVERTASE SUBTILISIN/KEXIN"/>
    <property type="match status" value="1"/>
</dbReference>
<dbReference type="PRINTS" id="PR00723">
    <property type="entry name" value="SUBTILISIN"/>
</dbReference>
<protein>
    <submittedName>
        <fullName evidence="13">Peptidase S8/S53 domain</fullName>
    </submittedName>
</protein>
<dbReference type="InterPro" id="IPR037045">
    <property type="entry name" value="S8pro/Inhibitor_I9_sf"/>
</dbReference>
<evidence type="ECO:0000256" key="7">
    <source>
        <dbReference type="PROSITE-ProRule" id="PRU01240"/>
    </source>
</evidence>
<dbReference type="OMA" id="VHTYKHG"/>
<keyword evidence="3" id="KW-0732">Signal</keyword>
<gene>
    <name evidence="13" type="ORF">BVC80_1689g12</name>
</gene>
<sequence length="832" mass="88117">MVMIRAEKTEHEINNKLSVYVIYMGAPPPTSTSTSTSTSSQGAGSTSMREDHLQLLASFLLVNRKEENQMEELHQHYYLLAEAEKRLVHSYRHGFSGFAARLSKKEAEAIKGRIGSSTAAGGGGGGGGVVSVFEDPVLQLHTTRSWDFLQFQTDLIINHHDHQYQTITTPHHSPTDSSSSYGTDTIIGILDTGIWPESESFNDKGMGPVPSRWKGVCMQGHNFLAASNCNRKVIGARYYNDTTSSPIAARVGTTKDHLLEEETPRDTIGHGTHTASTAAGASVTGASYYGLADGTAKGGSPGSRIAIYKVCTSNGCRGSSILAAFDDAIGDGVDVLSLSLGASAFMRPDFSTDPVAIGAFHAVQKGITVVCSAGNDGPTSATVVNAAPWILTVAATTIDRDFESNVVLGGGGGGANKVVKGEAINFSNLQKSPIYPLIYAGSAKSSSSSSDNDTRNCNPDSLDGKKIKGKIVLCEHSDTSYSKREKMEGVKEMGGIGLVLIDDLERAVAFPYGAFPLTVVSSGEAAEILSYINSTRNPVATILPTAAVTKYKPAPAVAYFSSRGPSLQTSNLLKPDVAAPGVNILAAWMGTNDTSEAPAGQKPSQFNLLSGTSMSCPHVSGIAAMIKSRNPSWSPSAIRSAIMTTATQTNNEKALLTTDSGSVATPYDYGAGEVSPSGALQPGLVYEISTNDYLLFLCNYGYRVSEIKLISNVPDGFNCPKNSSKDLVSELNYPSIAISKFNGKESKKVSRTVTNIGADDETIYTANVDSPRELDVKVVPPKLQFSKSSKKLSYQVIFSAISSSSVTGDLFGSITWSNGKYKVRTTFVVASA</sequence>
<dbReference type="InterPro" id="IPR003137">
    <property type="entry name" value="PA_domain"/>
</dbReference>
<feature type="domain" description="Inhibitor I9" evidence="11">
    <location>
        <begin position="19"/>
        <end position="112"/>
    </location>
</feature>
<feature type="domain" description="Peptidase S8/S53" evidence="9">
    <location>
        <begin position="182"/>
        <end position="658"/>
    </location>
</feature>
<dbReference type="Gene3D" id="3.30.70.80">
    <property type="entry name" value="Peptidase S8 propeptide/proteinase inhibitor I9"/>
    <property type="match status" value="1"/>
</dbReference>
<evidence type="ECO:0000259" key="12">
    <source>
        <dbReference type="Pfam" id="PF17766"/>
    </source>
</evidence>
<dbReference type="Pfam" id="PF00082">
    <property type="entry name" value="Peptidase_S8"/>
    <property type="match status" value="1"/>
</dbReference>
<keyword evidence="4 7" id="KW-0378">Hydrolase</keyword>
<keyword evidence="2 7" id="KW-0645">Protease</keyword>
<feature type="domain" description="PA" evidence="10">
    <location>
        <begin position="435"/>
        <end position="509"/>
    </location>
</feature>
<evidence type="ECO:0000256" key="3">
    <source>
        <dbReference type="ARBA" id="ARBA00022729"/>
    </source>
</evidence>
<dbReference type="EMBL" id="MVGT01000169">
    <property type="protein sequence ID" value="OVA19825.1"/>
    <property type="molecule type" value="Genomic_DNA"/>
</dbReference>
<dbReference type="AlphaFoldDB" id="A0A200RAT1"/>
<accession>A0A200RAT1</accession>
<proteinExistence type="inferred from homology"/>
<dbReference type="InterPro" id="IPR034197">
    <property type="entry name" value="Peptidases_S8_3"/>
</dbReference>
<dbReference type="SUPFAM" id="SSF52743">
    <property type="entry name" value="Subtilisin-like"/>
    <property type="match status" value="1"/>
</dbReference>
<evidence type="ECO:0000256" key="4">
    <source>
        <dbReference type="ARBA" id="ARBA00022801"/>
    </source>
</evidence>
<dbReference type="FunCoup" id="A0A200RAT1">
    <property type="interactions" value="25"/>
</dbReference>
<dbReference type="GO" id="GO:0004252">
    <property type="term" value="F:serine-type endopeptidase activity"/>
    <property type="evidence" value="ECO:0007669"/>
    <property type="project" value="UniProtKB-UniRule"/>
</dbReference>
<dbReference type="InterPro" id="IPR015500">
    <property type="entry name" value="Peptidase_S8_subtilisin-rel"/>
</dbReference>
<dbReference type="Proteomes" id="UP000195402">
    <property type="component" value="Unassembled WGS sequence"/>
</dbReference>
<dbReference type="FunFam" id="3.50.30.30:FF:000005">
    <property type="entry name" value="subtilisin-like protease SBT1.5"/>
    <property type="match status" value="1"/>
</dbReference>
<comment type="similarity">
    <text evidence="1 7">Belongs to the peptidase S8 family.</text>
</comment>
<evidence type="ECO:0000259" key="10">
    <source>
        <dbReference type="Pfam" id="PF02225"/>
    </source>
</evidence>
<evidence type="ECO:0000259" key="11">
    <source>
        <dbReference type="Pfam" id="PF05922"/>
    </source>
</evidence>
<name>A0A200RAT1_MACCD</name>
<dbReference type="OrthoDB" id="10256524at2759"/>
<dbReference type="Pfam" id="PF02225">
    <property type="entry name" value="PA"/>
    <property type="match status" value="1"/>
</dbReference>
<dbReference type="STRING" id="56857.A0A200RAT1"/>
<dbReference type="Gene3D" id="3.50.30.30">
    <property type="match status" value="1"/>
</dbReference>
<evidence type="ECO:0000256" key="2">
    <source>
        <dbReference type="ARBA" id="ARBA00022670"/>
    </source>
</evidence>
<organism evidence="13 14">
    <name type="scientific">Macleaya cordata</name>
    <name type="common">Five-seeded plume-poppy</name>
    <name type="synonym">Bocconia cordata</name>
    <dbReference type="NCBI Taxonomy" id="56857"/>
    <lineage>
        <taxon>Eukaryota</taxon>
        <taxon>Viridiplantae</taxon>
        <taxon>Streptophyta</taxon>
        <taxon>Embryophyta</taxon>
        <taxon>Tracheophyta</taxon>
        <taxon>Spermatophyta</taxon>
        <taxon>Magnoliopsida</taxon>
        <taxon>Ranunculales</taxon>
        <taxon>Papaveraceae</taxon>
        <taxon>Papaveroideae</taxon>
        <taxon>Macleaya</taxon>
    </lineage>
</organism>
<dbReference type="InParanoid" id="A0A200RAT1"/>
<dbReference type="CDD" id="cd02120">
    <property type="entry name" value="PA_subtilisin_like"/>
    <property type="match status" value="1"/>
</dbReference>
<dbReference type="Gene3D" id="3.40.50.200">
    <property type="entry name" value="Peptidase S8/S53 domain"/>
    <property type="match status" value="1"/>
</dbReference>
<dbReference type="InterPro" id="IPR000209">
    <property type="entry name" value="Peptidase_S8/S53_dom"/>
</dbReference>
<feature type="active site" description="Charge relay system" evidence="6 7">
    <location>
        <position position="613"/>
    </location>
</feature>
<dbReference type="Pfam" id="PF17766">
    <property type="entry name" value="fn3_6"/>
    <property type="match status" value="1"/>
</dbReference>
<evidence type="ECO:0000313" key="13">
    <source>
        <dbReference type="EMBL" id="OVA19825.1"/>
    </source>
</evidence>
<evidence type="ECO:0000256" key="5">
    <source>
        <dbReference type="ARBA" id="ARBA00022825"/>
    </source>
</evidence>
<feature type="active site" description="Charge relay system" evidence="6 7">
    <location>
        <position position="191"/>
    </location>
</feature>
<keyword evidence="5 7" id="KW-0720">Serine protease</keyword>
<comment type="caution">
    <text evidence="13">The sequence shown here is derived from an EMBL/GenBank/DDBJ whole genome shotgun (WGS) entry which is preliminary data.</text>
</comment>
<evidence type="ECO:0000259" key="9">
    <source>
        <dbReference type="Pfam" id="PF00082"/>
    </source>
</evidence>
<evidence type="ECO:0000313" key="14">
    <source>
        <dbReference type="Proteomes" id="UP000195402"/>
    </source>
</evidence>
<dbReference type="CDD" id="cd04852">
    <property type="entry name" value="Peptidases_S8_3"/>
    <property type="match status" value="1"/>
</dbReference>
<reference evidence="13 14" key="1">
    <citation type="journal article" date="2017" name="Mol. Plant">
        <title>The Genome of Medicinal Plant Macleaya cordata Provides New Insights into Benzylisoquinoline Alkaloids Metabolism.</title>
        <authorList>
            <person name="Liu X."/>
            <person name="Liu Y."/>
            <person name="Huang P."/>
            <person name="Ma Y."/>
            <person name="Qing Z."/>
            <person name="Tang Q."/>
            <person name="Cao H."/>
            <person name="Cheng P."/>
            <person name="Zheng Y."/>
            <person name="Yuan Z."/>
            <person name="Zhou Y."/>
            <person name="Liu J."/>
            <person name="Tang Z."/>
            <person name="Zhuo Y."/>
            <person name="Zhang Y."/>
            <person name="Yu L."/>
            <person name="Huang J."/>
            <person name="Yang P."/>
            <person name="Peng Q."/>
            <person name="Zhang J."/>
            <person name="Jiang W."/>
            <person name="Zhang Z."/>
            <person name="Lin K."/>
            <person name="Ro D.K."/>
            <person name="Chen X."/>
            <person name="Xiong X."/>
            <person name="Shang Y."/>
            <person name="Huang S."/>
            <person name="Zeng J."/>
        </authorList>
    </citation>
    <scope>NUCLEOTIDE SEQUENCE [LARGE SCALE GENOMIC DNA]</scope>
    <source>
        <strain evidence="14">cv. BLH2017</strain>
        <tissue evidence="13">Root</tissue>
    </source>
</reference>
<evidence type="ECO:0000256" key="8">
    <source>
        <dbReference type="SAM" id="MobiDB-lite"/>
    </source>
</evidence>
<dbReference type="PROSITE" id="PS51892">
    <property type="entry name" value="SUBTILASE"/>
    <property type="match status" value="1"/>
</dbReference>
<evidence type="ECO:0000256" key="1">
    <source>
        <dbReference type="ARBA" id="ARBA00011073"/>
    </source>
</evidence>
<dbReference type="Pfam" id="PF05922">
    <property type="entry name" value="Inhibitor_I9"/>
    <property type="match status" value="1"/>
</dbReference>
<dbReference type="Gene3D" id="2.60.40.2310">
    <property type="match status" value="1"/>
</dbReference>
<evidence type="ECO:0000256" key="6">
    <source>
        <dbReference type="PIRSR" id="PIRSR615500-1"/>
    </source>
</evidence>
<feature type="region of interest" description="Disordered" evidence="8">
    <location>
        <begin position="28"/>
        <end position="47"/>
    </location>
</feature>
<dbReference type="FunFam" id="3.40.50.200:FF:000006">
    <property type="entry name" value="Subtilisin-like protease SBT1.5"/>
    <property type="match status" value="1"/>
</dbReference>
<dbReference type="PROSITE" id="PS00138">
    <property type="entry name" value="SUBTILASE_SER"/>
    <property type="match status" value="1"/>
</dbReference>
<dbReference type="InterPro" id="IPR023828">
    <property type="entry name" value="Peptidase_S8_Ser-AS"/>
</dbReference>